<protein>
    <recommendedName>
        <fullName evidence="2">D-aminoacyl-tRNA deacylase</fullName>
        <ecNumber evidence="2">3.1.1.96</ecNumber>
    </recommendedName>
</protein>
<dbReference type="SUPFAM" id="SSF69500">
    <property type="entry name" value="DTD-like"/>
    <property type="match status" value="1"/>
</dbReference>
<accession>A0A9P1DS67</accession>
<dbReference type="PROSITE" id="PS00092">
    <property type="entry name" value="N6_MTASE"/>
    <property type="match status" value="1"/>
</dbReference>
<dbReference type="GO" id="GO:0008168">
    <property type="term" value="F:methyltransferase activity"/>
    <property type="evidence" value="ECO:0007669"/>
    <property type="project" value="InterPro"/>
</dbReference>
<dbReference type="GO" id="GO:0003676">
    <property type="term" value="F:nucleic acid binding"/>
    <property type="evidence" value="ECO:0007669"/>
    <property type="project" value="InterPro"/>
</dbReference>
<comment type="caution">
    <text evidence="7">The sequence shown here is derived from an EMBL/GenBank/DDBJ whole genome shotgun (WGS) entry which is preliminary data.</text>
</comment>
<dbReference type="Gene3D" id="3.40.50.150">
    <property type="entry name" value="Vaccinia Virus protein VP39"/>
    <property type="match status" value="1"/>
</dbReference>
<dbReference type="InterPro" id="IPR023509">
    <property type="entry name" value="DTD-like_sf"/>
</dbReference>
<dbReference type="InterPro" id="IPR003732">
    <property type="entry name" value="Daa-tRNA_deacyls_DTD"/>
</dbReference>
<evidence type="ECO:0000256" key="4">
    <source>
        <dbReference type="ARBA" id="ARBA00048018"/>
    </source>
</evidence>
<comment type="similarity">
    <text evidence="1">Belongs to the DTD family.</text>
</comment>
<evidence type="ECO:0000256" key="5">
    <source>
        <dbReference type="SAM" id="MobiDB-lite"/>
    </source>
</evidence>
<sequence length="1295" mass="143040">MQRHEGPHALLPAVRQVLQLHGGALPASILGDELRRRSPELWKAWKSQGSQGESSLVRLCATAEGFSVEDVSSSHAEPLIRCDTSVSGGYLQTDDQVGGGPKANPLNDQEKVIYSSEPEDVAEKSLEVRKALSSRMLRHTEGSNGGPVPVAWLTVACEKELLRHIRLFPQYEQEIAQRLPHLADCLSECTCATVTSQTGKAVRKKRMAYRLVALISEATDTFQITVLDDLLKSPVTLLKPPSPAPPEPSVGRVGRPSQLGEGRRAWRRSLPEMPGTEEELRCKLEALRCGEGEESEETELWLLLLRNQGSRSKEAQLMALEFHTAAMAVGVASCHLQEIAPGMLALRVSQGHDSPAAALLTLVPGLVSVRRCLRLWNVLGTLDDLAQGLQELLASREVLSSWWLDVELREAPVNAACLPLKRSHGAEVVLKVISKMAESVYGMVPKLREAREDPQHLQLVLLEAEGGAYLLGQELDVRQNRSPMCALPMACHEAWLKRPFHFSAGLDSWVANAVLSLAIMEFQGRHGRNPSTLLDPCCGSGTLAAMAAASGIFSQVFARDVDEPFLQRATENFAHFSTHAPLSALDVGVHDAATPFNLPQPDIIIANPPWGWRIGLARTASTEEILANLLHQFPSAIVAVICPELPTQLGQFQVRSSCALGQSAVWQKVARATVEVDGLVQGRIGTGLVLMLGIREGTSDEEIETAASKVMKLKLWPETLPGEEMPKPPKLANVVDKGYEVLVLLQQSLCASFPSAAPSLKEVMEPAEAQLLFEEFVKRLQQQYQEEMVLAAPQRGHVRIESTSDGEIFDLSALALSSAARRAGKTEKGTKPPALNADVSSMTRALKVLKTMERSKRDLAGAQLYKLMGDPKFQQLLADANEAAAEGFAAALEEASPFFSKEQQEQITDWTGLTMTAPPEEAKPTEEMIALEQCSAPLARRSERSRRRERRRKPKALAFQGLRGLRPHASEEEIDEAFQSAVVEAWRDAKPRRLSRLSELTASYEDLLSGKPRHLHKRRTGGKKKPRCRLQKLHGLLQSLPFQQRRQTLLALSETQRRALEGWILSKHRVPNRQRRIASHFAVPRLPRAAQIWRCGAGFVAAVHLGRGLHAQSGKCQDLPSAARHFSALLRWRAKCQCLHLELCKPSSHCDAKEAELFARSVLEAQPTKATGATAATGAKLFLRVRMNISGQRLSTPLRADVSMVLLEWLQLGCHQGESLHPGRRPETAASRWLQTCNAWREIWKKRGRAPESMQKHLAKAQKRFHCALHGSLQRRQKALQQLLQEKAPTERLEK</sequence>
<name>A0A9P1DS67_9DINO</name>
<dbReference type="GO" id="GO:0005737">
    <property type="term" value="C:cytoplasm"/>
    <property type="evidence" value="ECO:0007669"/>
    <property type="project" value="InterPro"/>
</dbReference>
<dbReference type="Gene3D" id="3.50.80.10">
    <property type="entry name" value="D-tyrosyl-tRNA(Tyr) deacylase"/>
    <property type="match status" value="1"/>
</dbReference>
<dbReference type="PANTHER" id="PTHR10472:SF5">
    <property type="entry name" value="D-AMINOACYL-TRNA DEACYLASE 1"/>
    <property type="match status" value="1"/>
</dbReference>
<reference evidence="7" key="1">
    <citation type="submission" date="2022-10" db="EMBL/GenBank/DDBJ databases">
        <authorList>
            <person name="Chen Y."/>
            <person name="Dougan E. K."/>
            <person name="Chan C."/>
            <person name="Rhodes N."/>
            <person name="Thang M."/>
        </authorList>
    </citation>
    <scope>NUCLEOTIDE SEQUENCE</scope>
</reference>
<proteinExistence type="inferred from homology"/>
<evidence type="ECO:0000313" key="9">
    <source>
        <dbReference type="Proteomes" id="UP001152797"/>
    </source>
</evidence>
<dbReference type="InterPro" id="IPR000241">
    <property type="entry name" value="RlmKL-like_Mtase"/>
</dbReference>
<feature type="domain" description="Ribosomal RNA large subunit methyltransferase K/L-like methyltransferase" evidence="6">
    <location>
        <begin position="498"/>
        <end position="620"/>
    </location>
</feature>
<dbReference type="EMBL" id="CAMXCT010006490">
    <property type="protein sequence ID" value="CAI4014685.1"/>
    <property type="molecule type" value="Genomic_DNA"/>
</dbReference>
<dbReference type="EMBL" id="CAMXCT030006490">
    <property type="protein sequence ID" value="CAL4801997.1"/>
    <property type="molecule type" value="Genomic_DNA"/>
</dbReference>
<gene>
    <name evidence="7" type="ORF">C1SCF055_LOCUS39572</name>
</gene>
<dbReference type="Proteomes" id="UP001152797">
    <property type="component" value="Unassembled WGS sequence"/>
</dbReference>
<dbReference type="SUPFAM" id="SSF53335">
    <property type="entry name" value="S-adenosyl-L-methionine-dependent methyltransferases"/>
    <property type="match status" value="1"/>
</dbReference>
<evidence type="ECO:0000313" key="7">
    <source>
        <dbReference type="EMBL" id="CAI4014685.1"/>
    </source>
</evidence>
<dbReference type="PANTHER" id="PTHR10472">
    <property type="entry name" value="D-TYROSYL-TRNA TYR DEACYLASE"/>
    <property type="match status" value="1"/>
</dbReference>
<feature type="region of interest" description="Disordered" evidence="5">
    <location>
        <begin position="239"/>
        <end position="272"/>
    </location>
</feature>
<comment type="catalytic activity">
    <reaction evidence="4">
        <text>a D-aminoacyl-tRNA + H2O = a tRNA + a D-alpha-amino acid + H(+)</text>
        <dbReference type="Rhea" id="RHEA:13953"/>
        <dbReference type="Rhea" id="RHEA-COMP:10123"/>
        <dbReference type="Rhea" id="RHEA-COMP:10124"/>
        <dbReference type="ChEBI" id="CHEBI:15377"/>
        <dbReference type="ChEBI" id="CHEBI:15378"/>
        <dbReference type="ChEBI" id="CHEBI:59871"/>
        <dbReference type="ChEBI" id="CHEBI:78442"/>
        <dbReference type="ChEBI" id="CHEBI:79333"/>
        <dbReference type="EC" id="3.1.1.96"/>
    </reaction>
</comment>
<evidence type="ECO:0000256" key="2">
    <source>
        <dbReference type="ARBA" id="ARBA00013056"/>
    </source>
</evidence>
<evidence type="ECO:0000256" key="3">
    <source>
        <dbReference type="ARBA" id="ARBA00047676"/>
    </source>
</evidence>
<evidence type="ECO:0000313" key="8">
    <source>
        <dbReference type="EMBL" id="CAL1168060.1"/>
    </source>
</evidence>
<dbReference type="GO" id="GO:0043527">
    <property type="term" value="C:tRNA methyltransferase complex"/>
    <property type="evidence" value="ECO:0007669"/>
    <property type="project" value="UniProtKB-ARBA"/>
</dbReference>
<dbReference type="GO" id="GO:0051500">
    <property type="term" value="F:D-tyrosyl-tRNA(Tyr) deacylase activity"/>
    <property type="evidence" value="ECO:0007669"/>
    <property type="project" value="TreeGrafter"/>
</dbReference>
<keyword evidence="9" id="KW-1185">Reference proteome</keyword>
<dbReference type="OrthoDB" id="413379at2759"/>
<dbReference type="EMBL" id="CAMXCT020006490">
    <property type="protein sequence ID" value="CAL1168060.1"/>
    <property type="molecule type" value="Genomic_DNA"/>
</dbReference>
<dbReference type="GO" id="GO:0032259">
    <property type="term" value="P:methylation"/>
    <property type="evidence" value="ECO:0007669"/>
    <property type="project" value="InterPro"/>
</dbReference>
<comment type="catalytic activity">
    <reaction evidence="3">
        <text>glycyl-tRNA(Ala) + H2O = tRNA(Ala) + glycine + H(+)</text>
        <dbReference type="Rhea" id="RHEA:53744"/>
        <dbReference type="Rhea" id="RHEA-COMP:9657"/>
        <dbReference type="Rhea" id="RHEA-COMP:13640"/>
        <dbReference type="ChEBI" id="CHEBI:15377"/>
        <dbReference type="ChEBI" id="CHEBI:15378"/>
        <dbReference type="ChEBI" id="CHEBI:57305"/>
        <dbReference type="ChEBI" id="CHEBI:78442"/>
        <dbReference type="ChEBI" id="CHEBI:78522"/>
        <dbReference type="EC" id="3.1.1.96"/>
    </reaction>
</comment>
<dbReference type="EC" id="3.1.1.96" evidence="2"/>
<dbReference type="Pfam" id="PF02580">
    <property type="entry name" value="Tyr_Deacylase"/>
    <property type="match status" value="1"/>
</dbReference>
<evidence type="ECO:0000259" key="6">
    <source>
        <dbReference type="Pfam" id="PF01170"/>
    </source>
</evidence>
<dbReference type="InterPro" id="IPR029063">
    <property type="entry name" value="SAM-dependent_MTases_sf"/>
</dbReference>
<dbReference type="CDD" id="cd02440">
    <property type="entry name" value="AdoMet_MTases"/>
    <property type="match status" value="1"/>
</dbReference>
<evidence type="ECO:0000256" key="1">
    <source>
        <dbReference type="ARBA" id="ARBA00009673"/>
    </source>
</evidence>
<organism evidence="7">
    <name type="scientific">Cladocopium goreaui</name>
    <dbReference type="NCBI Taxonomy" id="2562237"/>
    <lineage>
        <taxon>Eukaryota</taxon>
        <taxon>Sar</taxon>
        <taxon>Alveolata</taxon>
        <taxon>Dinophyceae</taxon>
        <taxon>Suessiales</taxon>
        <taxon>Symbiodiniaceae</taxon>
        <taxon>Cladocopium</taxon>
    </lineage>
</organism>
<dbReference type="InterPro" id="IPR002052">
    <property type="entry name" value="DNA_methylase_N6_adenine_CS"/>
</dbReference>
<reference evidence="8" key="2">
    <citation type="submission" date="2024-04" db="EMBL/GenBank/DDBJ databases">
        <authorList>
            <person name="Chen Y."/>
            <person name="Shah S."/>
            <person name="Dougan E. K."/>
            <person name="Thang M."/>
            <person name="Chan C."/>
        </authorList>
    </citation>
    <scope>NUCLEOTIDE SEQUENCE [LARGE SCALE GENOMIC DNA]</scope>
</reference>
<dbReference type="Pfam" id="PF01170">
    <property type="entry name" value="UPF0020"/>
    <property type="match status" value="1"/>
</dbReference>